<dbReference type="AlphaFoldDB" id="A0A8J4PWU8"/>
<sequence>MGSMLNDDIEVDQSGTVPIIGDTIAFFGNPGSELSSLLNILFGSTIFTPSNILAHGGLATQTHTVGYSIFTSNLLYGAGEKIKEGLKENLNYKAVFVFNPEGYSINDELSTINMILNSLNKDERRKLYYAIIYTKVSPVVKESWKKDGILAIQHKQQLLLQPKKYTILERLEEPIDNSPFKKTLKEFIKSFSPSTFPKKNIRDLNPVLYDKICAHYDKKVFQLEQEIINLKKILSSLDDNSIKLSYEESTMEIEHGVRVYGSIRYETTFRKIIPERKTIRELRVINRITHYNRFIIFRGTGIELPQRQELYKTEKLISTEDVEIHSEFTFEHFNKLYEIILIIFFYFLNCYQ</sequence>
<dbReference type="EMBL" id="AJWJ01000112">
    <property type="protein sequence ID" value="KAF2075156.1"/>
    <property type="molecule type" value="Genomic_DNA"/>
</dbReference>
<comment type="caution">
    <text evidence="1">The sequence shown here is derived from an EMBL/GenBank/DDBJ whole genome shotgun (WGS) entry which is preliminary data.</text>
</comment>
<keyword evidence="2" id="KW-1185">Reference proteome</keyword>
<dbReference type="OrthoDB" id="8954335at2759"/>
<evidence type="ECO:0000313" key="2">
    <source>
        <dbReference type="Proteomes" id="UP000695562"/>
    </source>
</evidence>
<proteinExistence type="predicted"/>
<dbReference type="Proteomes" id="UP000695562">
    <property type="component" value="Unassembled WGS sequence"/>
</dbReference>
<reference evidence="1" key="1">
    <citation type="submission" date="2020-01" db="EMBL/GenBank/DDBJ databases">
        <title>Development of genomics and gene disruption for Polysphondylium violaceum indicates a role for the polyketide synthase stlB in stalk morphogenesis.</title>
        <authorList>
            <person name="Narita B."/>
            <person name="Kawabe Y."/>
            <person name="Kin K."/>
            <person name="Saito T."/>
            <person name="Gibbs R."/>
            <person name="Kuspa A."/>
            <person name="Muzny D."/>
            <person name="Queller D."/>
            <person name="Richards S."/>
            <person name="Strassman J."/>
            <person name="Sucgang R."/>
            <person name="Worley K."/>
            <person name="Schaap P."/>
        </authorList>
    </citation>
    <scope>NUCLEOTIDE SEQUENCE</scope>
    <source>
        <strain evidence="1">QSvi11</strain>
    </source>
</reference>
<name>A0A8J4PWU8_9MYCE</name>
<gene>
    <name evidence="1" type="ORF">CYY_003546</name>
</gene>
<accession>A0A8J4PWU8</accession>
<evidence type="ECO:0000313" key="1">
    <source>
        <dbReference type="EMBL" id="KAF2075156.1"/>
    </source>
</evidence>
<organism evidence="1 2">
    <name type="scientific">Polysphondylium violaceum</name>
    <dbReference type="NCBI Taxonomy" id="133409"/>
    <lineage>
        <taxon>Eukaryota</taxon>
        <taxon>Amoebozoa</taxon>
        <taxon>Evosea</taxon>
        <taxon>Eumycetozoa</taxon>
        <taxon>Dictyostelia</taxon>
        <taxon>Dictyosteliales</taxon>
        <taxon>Dictyosteliaceae</taxon>
        <taxon>Polysphondylium</taxon>
    </lineage>
</organism>
<protein>
    <submittedName>
        <fullName evidence="1">Uncharacterized protein</fullName>
    </submittedName>
</protein>